<organism evidence="1 2">
    <name type="scientific">Pseudomonas syringae pv. actinidiae</name>
    <dbReference type="NCBI Taxonomy" id="103796"/>
    <lineage>
        <taxon>Bacteria</taxon>
        <taxon>Pseudomonadati</taxon>
        <taxon>Pseudomonadota</taxon>
        <taxon>Gammaproteobacteria</taxon>
        <taxon>Pseudomonadales</taxon>
        <taxon>Pseudomonadaceae</taxon>
        <taxon>Pseudomonas</taxon>
        <taxon>Pseudomonas syringae</taxon>
    </lineage>
</organism>
<dbReference type="EMBL" id="BGJZ01000224">
    <property type="protein sequence ID" value="GBH11139.1"/>
    <property type="molecule type" value="Genomic_DNA"/>
</dbReference>
<name>A0A2V0QDQ4_PSESF</name>
<accession>A0A2V0QDQ4</accession>
<evidence type="ECO:0000313" key="1">
    <source>
        <dbReference type="EMBL" id="GBH11139.1"/>
    </source>
</evidence>
<dbReference type="AlphaFoldDB" id="A0A2V0QDQ4"/>
<reference evidence="1 2" key="1">
    <citation type="submission" date="2018-04" db="EMBL/GenBank/DDBJ databases">
        <title>Draft genome sequence of Pseudomonas syringae pv. actinidiae biovar 1 strains isolated from kiwifruit in Kagawa prefecture.</title>
        <authorList>
            <person name="Tabuchi M."/>
            <person name="Saito M."/>
            <person name="Fujiwara S."/>
            <person name="Sasa N."/>
            <person name="Akimitsu K."/>
            <person name="Gomi K."/>
            <person name="Konishi-Sugita S."/>
            <person name="Hamano K."/>
            <person name="Kataoka I."/>
        </authorList>
    </citation>
    <scope>NUCLEOTIDE SEQUENCE [LARGE SCALE GENOMIC DNA]</scope>
    <source>
        <strain evidence="1 2">MAFF212206</strain>
    </source>
</reference>
<gene>
    <name evidence="1" type="ORF">KPSA1_04574</name>
</gene>
<proteinExistence type="predicted"/>
<comment type="caution">
    <text evidence="1">The sequence shown here is derived from an EMBL/GenBank/DDBJ whole genome shotgun (WGS) entry which is preliminary data.</text>
</comment>
<protein>
    <submittedName>
        <fullName evidence="1">Alpha-acetolactate decarboxylase</fullName>
    </submittedName>
</protein>
<dbReference type="Proteomes" id="UP000247480">
    <property type="component" value="Unassembled WGS sequence"/>
</dbReference>
<evidence type="ECO:0000313" key="2">
    <source>
        <dbReference type="Proteomes" id="UP000247480"/>
    </source>
</evidence>
<sequence>MGEVGEFFRALGLCHIQRNTSRRKTVLMQLADGTKVSGTEKRHPVVVTPIQLLLTHRAAFLKTKACETDLLRQLTRGAVVRHIEISLIVDNFFCSTFIDDVQPYRLGEEFARMKKGNRELPRAIGEQPVRRFEANLAVSVIVQFRQHIDRRAGRHNVGLRGSLARALHQQIKGKGLGIAGFQSLAGL</sequence>